<dbReference type="Proteomes" id="UP000186855">
    <property type="component" value="Unassembled WGS sequence"/>
</dbReference>
<feature type="region of interest" description="Disordered" evidence="19">
    <location>
        <begin position="265"/>
        <end position="294"/>
    </location>
</feature>
<evidence type="ECO:0000256" key="19">
    <source>
        <dbReference type="SAM" id="MobiDB-lite"/>
    </source>
</evidence>
<dbReference type="EC" id="2.7.2.4" evidence="6 17"/>
<evidence type="ECO:0000256" key="6">
    <source>
        <dbReference type="ARBA" id="ARBA00013059"/>
    </source>
</evidence>
<feature type="binding site" evidence="16">
    <location>
        <position position="47"/>
    </location>
    <ligand>
        <name>substrate</name>
    </ligand>
</feature>
<evidence type="ECO:0000256" key="1">
    <source>
        <dbReference type="ARBA" id="ARBA00002843"/>
    </source>
</evidence>
<dbReference type="InterPro" id="IPR001341">
    <property type="entry name" value="Asp_kinase"/>
</dbReference>
<evidence type="ECO:0000256" key="15">
    <source>
        <dbReference type="ARBA" id="ARBA00047872"/>
    </source>
</evidence>
<dbReference type="SUPFAM" id="SSF53633">
    <property type="entry name" value="Carbamate kinase-like"/>
    <property type="match status" value="1"/>
</dbReference>
<reference evidence="23 24" key="1">
    <citation type="submission" date="2016-12" db="EMBL/GenBank/DDBJ databases">
        <title>Genomic comparison of strains in the 'Actinomyces naeslundii' group.</title>
        <authorList>
            <person name="Mughal S.R."/>
            <person name="Do T."/>
            <person name="Gilbert S.C."/>
            <person name="Witherden E.A."/>
            <person name="Didelot X."/>
            <person name="Beighton D."/>
        </authorList>
    </citation>
    <scope>NUCLEOTIDE SEQUENCE [LARGE SCALE GENOMIC DNA]</scope>
    <source>
        <strain evidence="21 23">R21091</strain>
        <strain evidence="22 24">S24V</strain>
    </source>
</reference>
<dbReference type="GO" id="GO:0019877">
    <property type="term" value="P:diaminopimelate biosynthetic process"/>
    <property type="evidence" value="ECO:0007669"/>
    <property type="project" value="UniProtKB-KW"/>
</dbReference>
<evidence type="ECO:0000256" key="14">
    <source>
        <dbReference type="ARBA" id="ARBA00023154"/>
    </source>
</evidence>
<proteinExistence type="inferred from homology"/>
<dbReference type="CDD" id="cd04923">
    <property type="entry name" value="ACT_AK-LysC-DapG-like_2"/>
    <property type="match status" value="1"/>
</dbReference>
<comment type="pathway">
    <text evidence="2 18">Amino-acid biosynthesis; L-lysine biosynthesis via DAP pathway; (S)-tetrahydrodipicolinate from L-aspartate: step 1/4.</text>
</comment>
<comment type="similarity">
    <text evidence="5 17">Belongs to the aspartokinase family.</text>
</comment>
<dbReference type="AlphaFoldDB" id="A0A1Q8VGS6"/>
<protein>
    <recommendedName>
        <fullName evidence="7 17">Aspartokinase</fullName>
        <ecNumber evidence="6 17">2.7.2.4</ecNumber>
    </recommendedName>
</protein>
<dbReference type="InterPro" id="IPR036393">
    <property type="entry name" value="AceGlu_kinase-like_sf"/>
</dbReference>
<dbReference type="CDD" id="cd04913">
    <property type="entry name" value="ACT_AKii-LysC-BS-like_1"/>
    <property type="match status" value="1"/>
</dbReference>
<dbReference type="EMBL" id="MSKK01000014">
    <property type="protein sequence ID" value="OLO47308.1"/>
    <property type="molecule type" value="Genomic_DNA"/>
</dbReference>
<dbReference type="FunFam" id="3.30.2130.10:FF:000002">
    <property type="entry name" value="Aspartokinase"/>
    <property type="match status" value="1"/>
</dbReference>
<keyword evidence="9 17" id="KW-0808">Transferase</keyword>
<dbReference type="InterPro" id="IPR018042">
    <property type="entry name" value="Aspartate_kinase_CS"/>
</dbReference>
<dbReference type="EMBL" id="MSKI01000080">
    <property type="protein sequence ID" value="OLO51962.1"/>
    <property type="molecule type" value="Genomic_DNA"/>
</dbReference>
<evidence type="ECO:0000256" key="16">
    <source>
        <dbReference type="PIRSR" id="PIRSR000726-1"/>
    </source>
</evidence>
<feature type="domain" description="ACT" evidence="20">
    <location>
        <begin position="420"/>
        <end position="493"/>
    </location>
</feature>
<dbReference type="OrthoDB" id="9799110at2"/>
<feature type="binding site" evidence="16">
    <location>
        <begin position="173"/>
        <end position="174"/>
    </location>
    <ligand>
        <name>ATP</name>
        <dbReference type="ChEBI" id="CHEBI:30616"/>
    </ligand>
</feature>
<dbReference type="NCBIfam" id="TIGR00657">
    <property type="entry name" value="asp_kinases"/>
    <property type="match status" value="1"/>
</dbReference>
<accession>A0A1Q8VGS6</accession>
<comment type="function">
    <text evidence="1">Catalyzes the phosphorylation of the beta-carboxyl group of aspartic acid with ATP to yield 4-phospho-L-aspartate, which is involved in the branched biosynthetic pathway leading to the biosynthesis of amino acids lysine, threonine, isoleucine and methionine.</text>
</comment>
<dbReference type="InterPro" id="IPR001048">
    <property type="entry name" value="Asp/Glu/Uridylate_kinase"/>
</dbReference>
<evidence type="ECO:0000313" key="22">
    <source>
        <dbReference type="EMBL" id="OLO51962.1"/>
    </source>
</evidence>
<dbReference type="GO" id="GO:0005829">
    <property type="term" value="C:cytosol"/>
    <property type="evidence" value="ECO:0007669"/>
    <property type="project" value="TreeGrafter"/>
</dbReference>
<keyword evidence="12 16" id="KW-0067">ATP-binding</keyword>
<dbReference type="UniPathway" id="UPA00034">
    <property type="reaction ID" value="UER00015"/>
</dbReference>
<dbReference type="PANTHER" id="PTHR21499:SF3">
    <property type="entry name" value="ASPARTOKINASE"/>
    <property type="match status" value="1"/>
</dbReference>
<evidence type="ECO:0000313" key="24">
    <source>
        <dbReference type="Proteomes" id="UP000186855"/>
    </source>
</evidence>
<evidence type="ECO:0000256" key="11">
    <source>
        <dbReference type="ARBA" id="ARBA00022777"/>
    </source>
</evidence>
<dbReference type="PANTHER" id="PTHR21499">
    <property type="entry name" value="ASPARTATE KINASE"/>
    <property type="match status" value="1"/>
</dbReference>
<comment type="pathway">
    <text evidence="4 18">Amino-acid biosynthesis; L-threonine biosynthesis; L-threonine from L-aspartate: step 1/5.</text>
</comment>
<gene>
    <name evidence="22" type="ORF">BKH30_07660</name>
    <name evidence="21" type="ORF">BKH31_04500</name>
</gene>
<dbReference type="Pfam" id="PF22468">
    <property type="entry name" value="ACT_9"/>
    <property type="match status" value="1"/>
</dbReference>
<dbReference type="InterPro" id="IPR045865">
    <property type="entry name" value="ACT-like_dom_sf"/>
</dbReference>
<evidence type="ECO:0000256" key="10">
    <source>
        <dbReference type="ARBA" id="ARBA00022741"/>
    </source>
</evidence>
<dbReference type="GO" id="GO:0009088">
    <property type="term" value="P:threonine biosynthetic process"/>
    <property type="evidence" value="ECO:0007669"/>
    <property type="project" value="UniProtKB-UniPathway"/>
</dbReference>
<dbReference type="InterPro" id="IPR002912">
    <property type="entry name" value="ACT_dom"/>
</dbReference>
<dbReference type="InterPro" id="IPR005260">
    <property type="entry name" value="Asp_kin_monofn"/>
</dbReference>
<dbReference type="Pfam" id="PF01842">
    <property type="entry name" value="ACT"/>
    <property type="match status" value="1"/>
</dbReference>
<dbReference type="FunFam" id="3.40.1160.10:FF:000002">
    <property type="entry name" value="Aspartokinase"/>
    <property type="match status" value="1"/>
</dbReference>
<keyword evidence="11 17" id="KW-0418">Kinase</keyword>
<keyword evidence="10 16" id="KW-0547">Nucleotide-binding</keyword>
<evidence type="ECO:0000313" key="21">
    <source>
        <dbReference type="EMBL" id="OLO47308.1"/>
    </source>
</evidence>
<comment type="caution">
    <text evidence="21">The sequence shown here is derived from an EMBL/GenBank/DDBJ whole genome shotgun (WGS) entry which is preliminary data.</text>
</comment>
<comment type="pathway">
    <text evidence="3 18">Amino-acid biosynthesis; L-methionine biosynthesis via de novo pathway; L-homoserine from L-aspartate: step 1/3.</text>
</comment>
<feature type="binding site" evidence="16">
    <location>
        <position position="184"/>
    </location>
    <ligand>
        <name>ATP</name>
        <dbReference type="ChEBI" id="CHEBI:30616"/>
    </ligand>
</feature>
<evidence type="ECO:0000256" key="5">
    <source>
        <dbReference type="ARBA" id="ARBA00010122"/>
    </source>
</evidence>
<dbReference type="UniPathway" id="UPA00050">
    <property type="reaction ID" value="UER00461"/>
</dbReference>
<dbReference type="PROSITE" id="PS51671">
    <property type="entry name" value="ACT"/>
    <property type="match status" value="2"/>
</dbReference>
<comment type="catalytic activity">
    <reaction evidence="15 17">
        <text>L-aspartate + ATP = 4-phospho-L-aspartate + ADP</text>
        <dbReference type="Rhea" id="RHEA:23776"/>
        <dbReference type="ChEBI" id="CHEBI:29991"/>
        <dbReference type="ChEBI" id="CHEBI:30616"/>
        <dbReference type="ChEBI" id="CHEBI:57535"/>
        <dbReference type="ChEBI" id="CHEBI:456216"/>
        <dbReference type="EC" id="2.7.2.4"/>
    </reaction>
</comment>
<evidence type="ECO:0000256" key="9">
    <source>
        <dbReference type="ARBA" id="ARBA00022679"/>
    </source>
</evidence>
<organism evidence="21 23">
    <name type="scientific">Actinomyces oris</name>
    <dbReference type="NCBI Taxonomy" id="544580"/>
    <lineage>
        <taxon>Bacteria</taxon>
        <taxon>Bacillati</taxon>
        <taxon>Actinomycetota</taxon>
        <taxon>Actinomycetes</taxon>
        <taxon>Actinomycetales</taxon>
        <taxon>Actinomycetaceae</taxon>
        <taxon>Actinomyces</taxon>
    </lineage>
</organism>
<feature type="domain" description="ACT" evidence="20">
    <location>
        <begin position="338"/>
        <end position="414"/>
    </location>
</feature>
<keyword evidence="8 18" id="KW-0028">Amino-acid biosynthesis</keyword>
<dbReference type="PROSITE" id="PS00324">
    <property type="entry name" value="ASPARTOKINASE"/>
    <property type="match status" value="1"/>
</dbReference>
<dbReference type="GO" id="GO:0005524">
    <property type="term" value="F:ATP binding"/>
    <property type="evidence" value="ECO:0007669"/>
    <property type="project" value="UniProtKB-KW"/>
</dbReference>
<dbReference type="GO" id="GO:0009089">
    <property type="term" value="P:lysine biosynthetic process via diaminopimelate"/>
    <property type="evidence" value="ECO:0007669"/>
    <property type="project" value="UniProtKB-UniPathway"/>
</dbReference>
<dbReference type="InterPro" id="IPR054352">
    <property type="entry name" value="ACT_Aspartokinase"/>
</dbReference>
<dbReference type="GO" id="GO:0004072">
    <property type="term" value="F:aspartate kinase activity"/>
    <property type="evidence" value="ECO:0007669"/>
    <property type="project" value="UniProtKB-EC"/>
</dbReference>
<evidence type="ECO:0000256" key="3">
    <source>
        <dbReference type="ARBA" id="ARBA00004986"/>
    </source>
</evidence>
<evidence type="ECO:0000256" key="7">
    <source>
        <dbReference type="ARBA" id="ARBA00016273"/>
    </source>
</evidence>
<dbReference type="UniPathway" id="UPA00051">
    <property type="reaction ID" value="UER00462"/>
</dbReference>
<dbReference type="CDD" id="cd04261">
    <property type="entry name" value="AAK_AKii-LysC-BS"/>
    <property type="match status" value="1"/>
</dbReference>
<feature type="binding site" evidence="16">
    <location>
        <position position="74"/>
    </location>
    <ligand>
        <name>substrate</name>
    </ligand>
</feature>
<evidence type="ECO:0000313" key="23">
    <source>
        <dbReference type="Proteomes" id="UP000186471"/>
    </source>
</evidence>
<dbReference type="Proteomes" id="UP000186471">
    <property type="component" value="Unassembled WGS sequence"/>
</dbReference>
<evidence type="ECO:0000256" key="12">
    <source>
        <dbReference type="ARBA" id="ARBA00022840"/>
    </source>
</evidence>
<evidence type="ECO:0000256" key="4">
    <source>
        <dbReference type="ARBA" id="ARBA00005139"/>
    </source>
</evidence>
<feature type="binding site" evidence="16">
    <location>
        <begin position="7"/>
        <end position="10"/>
    </location>
    <ligand>
        <name>ATP</name>
        <dbReference type="ChEBI" id="CHEBI:30616"/>
    </ligand>
</feature>
<dbReference type="PIRSF" id="PIRSF000726">
    <property type="entry name" value="Asp_kin"/>
    <property type="match status" value="1"/>
</dbReference>
<dbReference type="GO" id="GO:0009090">
    <property type="term" value="P:homoserine biosynthetic process"/>
    <property type="evidence" value="ECO:0007669"/>
    <property type="project" value="TreeGrafter"/>
</dbReference>
<evidence type="ECO:0000256" key="18">
    <source>
        <dbReference type="RuleBase" id="RU004249"/>
    </source>
</evidence>
<sequence>MALVVQKYGGSSVSDVDAMRRVARRIVATRQAGNTVVVVVSAMGDTTDELLDQAAALTTDAPAREMDILLSAGERISVALLAMAVSELGVPARAYTGAQAGVLTDSKYGRASIVGVLPERVARSIQTGSVAIVAGFQGINEVEDTTTLGRGGSDTTAVALAAALNADVCEIYTDVDGLFTADPRIVPTAKRIESLSSEETLELAAHGAKILHLRAVEYARRFGVPLHVRSSFSDRTGTWIYDGRRKGAFVPSVVAAQLDDVVAADTDSAPSGASPAAPASPSDPAGLDDGPSASVVDTAHRNAIAARAQARPRPTAKEDHVEAPVISGIAHDRSQDKITLVGVPDVPGAAARIFAIVAGTDANIDMIVQDVSAEGTGLTNISFTCPDGDSATAREALEAAREELGFRSLHFNPDIGILSLVGAGMRSNPGVSARLFGSLSEAGVNIHMISTSEIRISVVVDDAVLDEAVRAVHSAFGLDAQAAEAVVYGGTGR</sequence>
<dbReference type="InterPro" id="IPR041740">
    <property type="entry name" value="AKii-LysC-BS"/>
</dbReference>
<evidence type="ECO:0000256" key="17">
    <source>
        <dbReference type="RuleBase" id="RU003448"/>
    </source>
</evidence>
<keyword evidence="14" id="KW-0457">Lysine biosynthesis</keyword>
<dbReference type="SUPFAM" id="SSF55021">
    <property type="entry name" value="ACT-like"/>
    <property type="match status" value="2"/>
</dbReference>
<feature type="compositionally biased region" description="Low complexity" evidence="19">
    <location>
        <begin position="265"/>
        <end position="289"/>
    </location>
</feature>
<dbReference type="Pfam" id="PF00696">
    <property type="entry name" value="AA_kinase"/>
    <property type="match status" value="1"/>
</dbReference>
<dbReference type="RefSeq" id="WP_075411257.1">
    <property type="nucleotide sequence ID" value="NZ_MSKK01000014.1"/>
</dbReference>
<keyword evidence="13" id="KW-0220">Diaminopimelate biosynthesis</keyword>
<dbReference type="Gene3D" id="3.40.1160.10">
    <property type="entry name" value="Acetylglutamate kinase-like"/>
    <property type="match status" value="1"/>
</dbReference>
<evidence type="ECO:0000256" key="8">
    <source>
        <dbReference type="ARBA" id="ARBA00022605"/>
    </source>
</evidence>
<name>A0A1Q8VGS6_9ACTO</name>
<evidence type="ECO:0000256" key="13">
    <source>
        <dbReference type="ARBA" id="ARBA00022915"/>
    </source>
</evidence>
<dbReference type="Gene3D" id="3.30.2130.10">
    <property type="entry name" value="VC0802-like"/>
    <property type="match status" value="1"/>
</dbReference>
<evidence type="ECO:0000259" key="20">
    <source>
        <dbReference type="PROSITE" id="PS51671"/>
    </source>
</evidence>
<evidence type="ECO:0000256" key="2">
    <source>
        <dbReference type="ARBA" id="ARBA00004766"/>
    </source>
</evidence>